<name>A0ABW5U4C1_9RHOB</name>
<organism evidence="2 3">
    <name type="scientific">Sulfitobacter aestuarii</name>
    <dbReference type="NCBI Taxonomy" id="2161676"/>
    <lineage>
        <taxon>Bacteria</taxon>
        <taxon>Pseudomonadati</taxon>
        <taxon>Pseudomonadota</taxon>
        <taxon>Alphaproteobacteria</taxon>
        <taxon>Rhodobacterales</taxon>
        <taxon>Roseobacteraceae</taxon>
        <taxon>Sulfitobacter</taxon>
    </lineage>
</organism>
<evidence type="ECO:0000313" key="2">
    <source>
        <dbReference type="EMBL" id="MFD2740747.1"/>
    </source>
</evidence>
<keyword evidence="1" id="KW-0472">Membrane</keyword>
<comment type="caution">
    <text evidence="2">The sequence shown here is derived from an EMBL/GenBank/DDBJ whole genome shotgun (WGS) entry which is preliminary data.</text>
</comment>
<protein>
    <submittedName>
        <fullName evidence="2">Uncharacterized protein</fullName>
    </submittedName>
</protein>
<sequence length="136" mass="14565">MSVKLDDTSISAKRVLLIYENFSIVCCMLFKTRLFLVALLVGAVLVQINLASISSVDPAPEMAMQSDCCPSDCPDMPECDAACISTTQCRVVPIVAGLERVILANLPRSGRAGFLRTEATAILQHADGGLQRPPKA</sequence>
<reference evidence="3" key="1">
    <citation type="journal article" date="2019" name="Int. J. Syst. Evol. Microbiol.">
        <title>The Global Catalogue of Microorganisms (GCM) 10K type strain sequencing project: providing services to taxonomists for standard genome sequencing and annotation.</title>
        <authorList>
            <consortium name="The Broad Institute Genomics Platform"/>
            <consortium name="The Broad Institute Genome Sequencing Center for Infectious Disease"/>
            <person name="Wu L."/>
            <person name="Ma J."/>
        </authorList>
    </citation>
    <scope>NUCLEOTIDE SEQUENCE [LARGE SCALE GENOMIC DNA]</scope>
    <source>
        <strain evidence="3">TISTR 2562</strain>
    </source>
</reference>
<gene>
    <name evidence="2" type="ORF">ACFSUD_14265</name>
</gene>
<feature type="transmembrane region" description="Helical" evidence="1">
    <location>
        <begin position="21"/>
        <end position="46"/>
    </location>
</feature>
<dbReference type="RefSeq" id="WP_132998294.1">
    <property type="nucleotide sequence ID" value="NZ_JBHUMP010000013.1"/>
</dbReference>
<proteinExistence type="predicted"/>
<keyword evidence="1" id="KW-1133">Transmembrane helix</keyword>
<keyword evidence="3" id="KW-1185">Reference proteome</keyword>
<dbReference type="Proteomes" id="UP001597474">
    <property type="component" value="Unassembled WGS sequence"/>
</dbReference>
<accession>A0ABW5U4C1</accession>
<evidence type="ECO:0000256" key="1">
    <source>
        <dbReference type="SAM" id="Phobius"/>
    </source>
</evidence>
<dbReference type="EMBL" id="JBHUMP010000013">
    <property type="protein sequence ID" value="MFD2740747.1"/>
    <property type="molecule type" value="Genomic_DNA"/>
</dbReference>
<keyword evidence="1" id="KW-0812">Transmembrane</keyword>
<evidence type="ECO:0000313" key="3">
    <source>
        <dbReference type="Proteomes" id="UP001597474"/>
    </source>
</evidence>